<name>A0A163K832_ABSGL</name>
<organism evidence="3">
    <name type="scientific">Absidia glauca</name>
    <name type="common">Pin mould</name>
    <dbReference type="NCBI Taxonomy" id="4829"/>
    <lineage>
        <taxon>Eukaryota</taxon>
        <taxon>Fungi</taxon>
        <taxon>Fungi incertae sedis</taxon>
        <taxon>Mucoromycota</taxon>
        <taxon>Mucoromycotina</taxon>
        <taxon>Mucoromycetes</taxon>
        <taxon>Mucorales</taxon>
        <taxon>Cunninghamellaceae</taxon>
        <taxon>Absidia</taxon>
    </lineage>
</organism>
<dbReference type="EMBL" id="LT554937">
    <property type="protein sequence ID" value="SAM08786.1"/>
    <property type="molecule type" value="Genomic_DNA"/>
</dbReference>
<evidence type="ECO:0000313" key="3">
    <source>
        <dbReference type="EMBL" id="SAM08786.1"/>
    </source>
</evidence>
<evidence type="ECO:0000256" key="1">
    <source>
        <dbReference type="SAM" id="Coils"/>
    </source>
</evidence>
<gene>
    <name evidence="3" type="primary">ABSGL_14452.1 scaffold 14663</name>
</gene>
<dbReference type="OrthoDB" id="2265577at2759"/>
<keyword evidence="1" id="KW-0175">Coiled coil</keyword>
<proteinExistence type="predicted"/>
<feature type="coiled-coil region" evidence="1">
    <location>
        <begin position="76"/>
        <end position="107"/>
    </location>
</feature>
<feature type="region of interest" description="Disordered" evidence="2">
    <location>
        <begin position="233"/>
        <end position="255"/>
    </location>
</feature>
<evidence type="ECO:0000313" key="4">
    <source>
        <dbReference type="Proteomes" id="UP000078561"/>
    </source>
</evidence>
<keyword evidence="4" id="KW-1185">Reference proteome</keyword>
<reference evidence="3" key="1">
    <citation type="submission" date="2016-04" db="EMBL/GenBank/DDBJ databases">
        <authorList>
            <person name="Evans L.H."/>
            <person name="Alamgir A."/>
            <person name="Owens N."/>
            <person name="Weber N.D."/>
            <person name="Virtaneva K."/>
            <person name="Barbian K."/>
            <person name="Babar A."/>
            <person name="Rosenke K."/>
        </authorList>
    </citation>
    <scope>NUCLEOTIDE SEQUENCE [LARGE SCALE GENOMIC DNA]</scope>
    <source>
        <strain evidence="3">CBS 101.48</strain>
    </source>
</reference>
<sequence>MNHLPSLESDDDLPALDHRSVSLELGQGMPARRPIQHTDVHTRLRQLEYDMEQLTLSNIRLLRTNRILKLDCDRLVDEQTQSLKEELQDLRRMNVQLQRNNRLLQDDMVMKTDELRAVQENQLMQKKNMGPEYEYLHICRPVIHSARGALTTSLEQENGQLRHDLKLAQEDLHLLLQEKDEVAQVLTRELRMKDVIVSQLEQDFARMESQMLDLKDRHAKDYHDRNHNDSISIRIRHTTSTGSPYSPVSDYSLID</sequence>
<accession>A0A163K832</accession>
<dbReference type="AlphaFoldDB" id="A0A163K832"/>
<dbReference type="InParanoid" id="A0A163K832"/>
<protein>
    <submittedName>
        <fullName evidence="3">Uncharacterized protein</fullName>
    </submittedName>
</protein>
<dbReference type="Proteomes" id="UP000078561">
    <property type="component" value="Unassembled WGS sequence"/>
</dbReference>
<evidence type="ECO:0000256" key="2">
    <source>
        <dbReference type="SAM" id="MobiDB-lite"/>
    </source>
</evidence>